<feature type="transmembrane region" description="Helical" evidence="17">
    <location>
        <begin position="361"/>
        <end position="383"/>
    </location>
</feature>
<feature type="signal peptide" evidence="18">
    <location>
        <begin position="1"/>
        <end position="18"/>
    </location>
</feature>
<feature type="transmembrane region" description="Helical" evidence="17">
    <location>
        <begin position="252"/>
        <end position="275"/>
    </location>
</feature>
<dbReference type="GO" id="GO:0050862">
    <property type="term" value="P:positive regulation of T cell receptor signaling pathway"/>
    <property type="evidence" value="ECO:0007669"/>
    <property type="project" value="Ensembl"/>
</dbReference>
<feature type="domain" description="Ig-like" evidence="19">
    <location>
        <begin position="135"/>
        <end position="239"/>
    </location>
</feature>
<evidence type="ECO:0000313" key="21">
    <source>
        <dbReference type="Proteomes" id="UP000028761"/>
    </source>
</evidence>
<dbReference type="InterPro" id="IPR042842">
    <property type="entry name" value="CD226"/>
</dbReference>
<evidence type="ECO:0000256" key="15">
    <source>
        <dbReference type="ARBA" id="ARBA00062622"/>
    </source>
</evidence>
<evidence type="ECO:0000256" key="10">
    <source>
        <dbReference type="ARBA" id="ARBA00023157"/>
    </source>
</evidence>
<evidence type="ECO:0000256" key="13">
    <source>
        <dbReference type="ARBA" id="ARBA00023319"/>
    </source>
</evidence>
<evidence type="ECO:0000256" key="1">
    <source>
        <dbReference type="ARBA" id="ARBA00004251"/>
    </source>
</evidence>
<dbReference type="PROSITE" id="PS50835">
    <property type="entry name" value="IG_LIKE"/>
    <property type="match status" value="2"/>
</dbReference>
<evidence type="ECO:0000256" key="9">
    <source>
        <dbReference type="ARBA" id="ARBA00023136"/>
    </source>
</evidence>
<keyword evidence="8 17" id="KW-1133">Transmembrane helix</keyword>
<proteinExistence type="predicted"/>
<evidence type="ECO:0000256" key="8">
    <source>
        <dbReference type="ARBA" id="ARBA00022989"/>
    </source>
</evidence>
<keyword evidence="5 18" id="KW-0732">Signal</keyword>
<dbReference type="SMART" id="SM00409">
    <property type="entry name" value="IG"/>
    <property type="match status" value="2"/>
</dbReference>
<keyword evidence="21" id="KW-1185">Reference proteome</keyword>
<dbReference type="Pfam" id="PF07686">
    <property type="entry name" value="V-set"/>
    <property type="match status" value="2"/>
</dbReference>
<dbReference type="InterPro" id="IPR036179">
    <property type="entry name" value="Ig-like_dom_sf"/>
</dbReference>
<dbReference type="InterPro" id="IPR007110">
    <property type="entry name" value="Ig-like_dom"/>
</dbReference>
<dbReference type="FunFam" id="2.60.40.10:FF:001737">
    <property type="entry name" value="CD226 molecule"/>
    <property type="match status" value="1"/>
</dbReference>
<keyword evidence="13" id="KW-0393">Immunoglobulin domain</keyword>
<dbReference type="GO" id="GO:0042802">
    <property type="term" value="F:identical protein binding"/>
    <property type="evidence" value="ECO:0007669"/>
    <property type="project" value="Ensembl"/>
</dbReference>
<evidence type="ECO:0000256" key="17">
    <source>
        <dbReference type="SAM" id="Phobius"/>
    </source>
</evidence>
<evidence type="ECO:0000313" key="20">
    <source>
        <dbReference type="Ensembl" id="ENSPANP00000050586.1"/>
    </source>
</evidence>
<dbReference type="FunFam" id="2.60.40.10:FF:001738">
    <property type="entry name" value="CD226 molecule"/>
    <property type="match status" value="1"/>
</dbReference>
<dbReference type="CDD" id="cd05889">
    <property type="entry name" value="IgV_1_DNAM-1_like"/>
    <property type="match status" value="1"/>
</dbReference>
<dbReference type="AlphaFoldDB" id="A0A8I5NCV9"/>
<sequence length="397" mass="45159">MDYPTLLLALLHVYRALCEEVLWHTSVPFAENMSLECVYPSVGILTQVEWFKIGTEKDSIAIFSPTHGMVIRKPYAERVYFLNSTMASNNVTLFFRNASEDDVGYYSCSLYTYPQGTWQKVIQVVQSDGFEAAVPPHSHIVSEPGKNITLTCQPQMTWPVQEVRWEKIQPRQIDLLTYCDLVHGRNFTSKFPRQIVSNCSHGSWSFIVVPDVTASDSGLYRCHLQASAGENETFVMRLTVAEGQTDNQYTRFVTGGTVLLLLFVISITTIIVIFLNSRLQCALFPSVCPCVLIIQLLLTEGEGEKEAIYIQSPGIHRRHPRTIEVPSLPINLPINPWMIQERIFMSTIQPSLVDQRLEFKLILDMSALIMTLMYSCMDCYAIIFHYPWSTLDTSCLN</sequence>
<dbReference type="InterPro" id="IPR003598">
    <property type="entry name" value="Ig_sub2"/>
</dbReference>
<dbReference type="GO" id="GO:0005178">
    <property type="term" value="F:integrin binding"/>
    <property type="evidence" value="ECO:0007669"/>
    <property type="project" value="Ensembl"/>
</dbReference>
<evidence type="ECO:0000256" key="14">
    <source>
        <dbReference type="ARBA" id="ARBA00056523"/>
    </source>
</evidence>
<comment type="subcellular location">
    <subcellularLocation>
        <location evidence="1">Cell membrane</location>
        <topology evidence="1">Single-pass type I membrane protein</topology>
    </subcellularLocation>
</comment>
<feature type="domain" description="Ig-like" evidence="19">
    <location>
        <begin position="4"/>
        <end position="110"/>
    </location>
</feature>
<gene>
    <name evidence="20" type="primary">CD226</name>
</gene>
<organism evidence="20 21">
    <name type="scientific">Papio anubis</name>
    <name type="common">Olive baboon</name>
    <dbReference type="NCBI Taxonomy" id="9555"/>
    <lineage>
        <taxon>Eukaryota</taxon>
        <taxon>Metazoa</taxon>
        <taxon>Chordata</taxon>
        <taxon>Craniata</taxon>
        <taxon>Vertebrata</taxon>
        <taxon>Euteleostomi</taxon>
        <taxon>Mammalia</taxon>
        <taxon>Eutheria</taxon>
        <taxon>Euarchontoglires</taxon>
        <taxon>Primates</taxon>
        <taxon>Haplorrhini</taxon>
        <taxon>Catarrhini</taxon>
        <taxon>Cercopithecidae</taxon>
        <taxon>Cercopithecinae</taxon>
        <taxon>Papio</taxon>
    </lineage>
</organism>
<feature type="chain" id="PRO_5035190861" description="CD226 antigen" evidence="18">
    <location>
        <begin position="19"/>
        <end position="397"/>
    </location>
</feature>
<evidence type="ECO:0000256" key="11">
    <source>
        <dbReference type="ARBA" id="ARBA00023170"/>
    </source>
</evidence>
<keyword evidence="9 17" id="KW-0472">Membrane</keyword>
<dbReference type="GO" id="GO:0002860">
    <property type="term" value="P:positive regulation of natural killer cell mediated cytotoxicity directed against tumor cell target"/>
    <property type="evidence" value="ECO:0007669"/>
    <property type="project" value="Ensembl"/>
</dbReference>
<keyword evidence="11" id="KW-0675">Receptor</keyword>
<keyword evidence="4 17" id="KW-0812">Transmembrane</keyword>
<keyword evidence="3" id="KW-0597">Phosphoprotein</keyword>
<dbReference type="GO" id="GO:0007155">
    <property type="term" value="P:cell adhesion"/>
    <property type="evidence" value="ECO:0007669"/>
    <property type="project" value="UniProtKB-KW"/>
</dbReference>
<dbReference type="PANTHER" id="PTHR47011:SF1">
    <property type="entry name" value="CD226 ANTIGEN"/>
    <property type="match status" value="1"/>
</dbReference>
<dbReference type="GO" id="GO:0042267">
    <property type="term" value="P:natural killer cell mediated cytotoxicity"/>
    <property type="evidence" value="ECO:0007669"/>
    <property type="project" value="Ensembl"/>
</dbReference>
<keyword evidence="12" id="KW-0325">Glycoprotein</keyword>
<dbReference type="InterPro" id="IPR013783">
    <property type="entry name" value="Ig-like_fold"/>
</dbReference>
<comment type="subunit">
    <text evidence="15">Interacts with PVR and NECTIN2. Competes with PVRIG for NECTIN2-binding. Interacts with ITGAL; this interaction mediates CD226 localization to lipid rafts.</text>
</comment>
<dbReference type="SMART" id="SM00408">
    <property type="entry name" value="IGc2"/>
    <property type="match status" value="1"/>
</dbReference>
<dbReference type="GO" id="GO:0009897">
    <property type="term" value="C:external side of plasma membrane"/>
    <property type="evidence" value="ECO:0007669"/>
    <property type="project" value="TreeGrafter"/>
</dbReference>
<reference evidence="20 21" key="1">
    <citation type="submission" date="2012-03" db="EMBL/GenBank/DDBJ databases">
        <title>Whole Genome Assembly of Papio anubis.</title>
        <authorList>
            <person name="Liu Y.L."/>
            <person name="Abraham K.A."/>
            <person name="Akbar H.A."/>
            <person name="Ali S.A."/>
            <person name="Anosike U.A."/>
            <person name="Aqrawi P.A."/>
            <person name="Arias F.A."/>
            <person name="Attaway T.A."/>
            <person name="Awwad R.A."/>
            <person name="Babu C.B."/>
            <person name="Bandaranaike D.B."/>
            <person name="Battles P.B."/>
            <person name="Bell A.B."/>
            <person name="Beltran B.B."/>
            <person name="Berhane-Mersha D.B."/>
            <person name="Bess C.B."/>
            <person name="Bickham C.B."/>
            <person name="Bolden T.B."/>
            <person name="Carter K.C."/>
            <person name="Chau D.C."/>
            <person name="Chavez A.C."/>
            <person name="Clerc-Blankenburg K.C."/>
            <person name="Coyle M.C."/>
            <person name="Dao M.D."/>
            <person name="Davila M.L.D."/>
            <person name="Davy-Carroll L.D."/>
            <person name="Denson S.D."/>
            <person name="Dinh H.D."/>
            <person name="Fernandez S.F."/>
            <person name="Fernando P.F."/>
            <person name="Forbes L.F."/>
            <person name="Francis C.F."/>
            <person name="Francisco L.F."/>
            <person name="Fu Q.F."/>
            <person name="Garcia-Iii R.G."/>
            <person name="Garrett T.G."/>
            <person name="Gross S.G."/>
            <person name="Gubbala S.G."/>
            <person name="Hirani K.H."/>
            <person name="Hogues M.H."/>
            <person name="Hollins B.H."/>
            <person name="Jackson L.J."/>
            <person name="Javaid M.J."/>
            <person name="Jhangiani S.J."/>
            <person name="Johnson A.J."/>
            <person name="Johnson B.J."/>
            <person name="Jones J.J."/>
            <person name="Joshi V.J."/>
            <person name="Kalu J.K."/>
            <person name="Khan N.K."/>
            <person name="Korchina V.K."/>
            <person name="Kovar C.K."/>
            <person name="Lago L.L."/>
            <person name="Lara F.L."/>
            <person name="Le T.-K.L."/>
            <person name="Lee S.L."/>
            <person name="Legall-Iii F.L."/>
            <person name="Lemon S.L."/>
            <person name="Liu J.L."/>
            <person name="Liu Y.-S.L."/>
            <person name="Liyanage D.L."/>
            <person name="Lopez J.L."/>
            <person name="Lorensuhewa L.L."/>
            <person name="Mata R.M."/>
            <person name="Mathew T.M."/>
            <person name="Mercado C.M."/>
            <person name="Mercado I.M."/>
            <person name="Morales K.M."/>
            <person name="Morgan M.M."/>
            <person name="Munidasa M.M."/>
            <person name="Ngo D.N."/>
            <person name="Nguyen L.N."/>
            <person name="Nguyen T.N."/>
            <person name="Nguyen N.N."/>
            <person name="Obregon M.O."/>
            <person name="Okwuonu G.O."/>
            <person name="Ongeri F.O."/>
            <person name="Onwere C.O."/>
            <person name="Osifeso I.O."/>
            <person name="Parra A.P."/>
            <person name="Patil S.P."/>
            <person name="Perez A.P."/>
            <person name="Perez Y.P."/>
            <person name="Pham C.P."/>
            <person name="Pu L.-L.P."/>
            <person name="Puazo M.P."/>
            <person name="Quiroz J.Q."/>
            <person name="Rouhana J.R."/>
            <person name="Ruiz M.R."/>
            <person name="Ruiz S.-J.R."/>
            <person name="Saada N.S."/>
            <person name="Santibanez J.S."/>
            <person name="Scheel M.S."/>
            <person name="Schneider B.S."/>
            <person name="Simmons D.S."/>
            <person name="Sisson I.S."/>
            <person name="Tang L.-Y.T."/>
            <person name="Thornton R.T."/>
            <person name="Tisius J.T."/>
            <person name="Toledanes G.T."/>
            <person name="Trejos Z.T."/>
            <person name="Usmani K.U."/>
            <person name="Varghese R.V."/>
            <person name="Vattathil S.V."/>
            <person name="Vee V.V."/>
            <person name="Walker D.W."/>
            <person name="Weissenberger G.W."/>
            <person name="White C.W."/>
            <person name="Williams A.W."/>
            <person name="Woodworth J.W."/>
            <person name="Wright R.W."/>
            <person name="Zhu Y.Z."/>
            <person name="Han Y.H."/>
            <person name="Newsham I.N."/>
            <person name="Nazareth L.N."/>
            <person name="Worley K.W."/>
            <person name="Muzny D.M."/>
            <person name="Rogers J.R."/>
            <person name="Gibbs R.G."/>
        </authorList>
    </citation>
    <scope>NUCLEOTIDE SEQUENCE [LARGE SCALE GENOMIC DNA]</scope>
</reference>
<keyword evidence="7" id="KW-0130">Cell adhesion</keyword>
<dbReference type="GO" id="GO:0002729">
    <property type="term" value="P:positive regulation of natural killer cell cytokine production"/>
    <property type="evidence" value="ECO:0007669"/>
    <property type="project" value="InterPro"/>
</dbReference>
<comment type="function">
    <text evidence="14">Cell surface receptor that plays an important role in the immune system, particularly in intercellular adhesion, lymphocyte signaling, cytotoxicity and lymphokine secretion mediated by cytotoxic T-cells and NK cells. Functions as a costimulatory receptor upon recognition of target cells, such as virus-infected or tumor cells. Upon binding to its ligands PVR/CD155 or NECTIN2/CD112 on target cells, promotes the cytotoxic activity of NK cells and CTLs, enhancing their ability to kill these cells. Mechanistically, phosphorylation by Src kinases such as LYN of FYN, enables binding to adapter GRB2, leading to activation of VAV1, PI3K and PLCG1. Promotes also activation of kinases ERK and AKT, as well as calcium fluxes.</text>
</comment>
<keyword evidence="2" id="KW-1003">Cell membrane</keyword>
<protein>
    <recommendedName>
        <fullName evidence="16">CD226 antigen</fullName>
    </recommendedName>
</protein>
<dbReference type="GeneTree" id="ENSGT00500000044993"/>
<dbReference type="GO" id="GO:0002891">
    <property type="term" value="P:positive regulation of immunoglobulin mediated immune response"/>
    <property type="evidence" value="ECO:0007669"/>
    <property type="project" value="Ensembl"/>
</dbReference>
<dbReference type="GO" id="GO:0038023">
    <property type="term" value="F:signaling receptor activity"/>
    <property type="evidence" value="ECO:0007669"/>
    <property type="project" value="Ensembl"/>
</dbReference>
<dbReference type="InterPro" id="IPR013106">
    <property type="entry name" value="Ig_V-set"/>
</dbReference>
<evidence type="ECO:0000259" key="19">
    <source>
        <dbReference type="PROSITE" id="PS50835"/>
    </source>
</evidence>
<evidence type="ECO:0000256" key="16">
    <source>
        <dbReference type="ARBA" id="ARBA00069210"/>
    </source>
</evidence>
<keyword evidence="10" id="KW-1015">Disulfide bond</keyword>
<evidence type="ECO:0000256" key="6">
    <source>
        <dbReference type="ARBA" id="ARBA00022737"/>
    </source>
</evidence>
<evidence type="ECO:0000256" key="3">
    <source>
        <dbReference type="ARBA" id="ARBA00022553"/>
    </source>
</evidence>
<evidence type="ECO:0000256" key="2">
    <source>
        <dbReference type="ARBA" id="ARBA00022475"/>
    </source>
</evidence>
<dbReference type="GO" id="GO:0033005">
    <property type="term" value="P:positive regulation of mast cell activation"/>
    <property type="evidence" value="ECO:0007669"/>
    <property type="project" value="Ensembl"/>
</dbReference>
<evidence type="ECO:0000256" key="4">
    <source>
        <dbReference type="ARBA" id="ARBA00022692"/>
    </source>
</evidence>
<name>A0A8I5NCV9_PAPAN</name>
<reference evidence="20" key="2">
    <citation type="submission" date="2025-08" db="UniProtKB">
        <authorList>
            <consortium name="Ensembl"/>
        </authorList>
    </citation>
    <scope>IDENTIFICATION</scope>
</reference>
<evidence type="ECO:0000256" key="18">
    <source>
        <dbReference type="SAM" id="SignalP"/>
    </source>
</evidence>
<evidence type="ECO:0000256" key="5">
    <source>
        <dbReference type="ARBA" id="ARBA00022729"/>
    </source>
</evidence>
<keyword evidence="6" id="KW-0677">Repeat</keyword>
<dbReference type="PANTHER" id="PTHR47011">
    <property type="entry name" value="CD226 ANTIGEN"/>
    <property type="match status" value="1"/>
</dbReference>
<evidence type="ECO:0000256" key="7">
    <source>
        <dbReference type="ARBA" id="ARBA00022889"/>
    </source>
</evidence>
<evidence type="ECO:0000256" key="12">
    <source>
        <dbReference type="ARBA" id="ARBA00023180"/>
    </source>
</evidence>
<reference evidence="20" key="3">
    <citation type="submission" date="2025-09" db="UniProtKB">
        <authorList>
            <consortium name="Ensembl"/>
        </authorList>
    </citation>
    <scope>IDENTIFICATION</scope>
</reference>
<dbReference type="Proteomes" id="UP000028761">
    <property type="component" value="Chromosome 19"/>
</dbReference>
<dbReference type="Gene3D" id="2.60.40.10">
    <property type="entry name" value="Immunoglobulins"/>
    <property type="match status" value="2"/>
</dbReference>
<dbReference type="GO" id="GO:0019901">
    <property type="term" value="F:protein kinase binding"/>
    <property type="evidence" value="ECO:0007669"/>
    <property type="project" value="Ensembl"/>
</dbReference>
<dbReference type="SUPFAM" id="SSF48726">
    <property type="entry name" value="Immunoglobulin"/>
    <property type="match status" value="2"/>
</dbReference>
<dbReference type="InterPro" id="IPR003599">
    <property type="entry name" value="Ig_sub"/>
</dbReference>
<accession>A0A8I5NCV9</accession>
<dbReference type="GO" id="GO:0060369">
    <property type="term" value="P:positive regulation of Fc receptor mediated stimulatory signaling pathway"/>
    <property type="evidence" value="ECO:0007669"/>
    <property type="project" value="Ensembl"/>
</dbReference>
<dbReference type="Ensembl" id="ENSPANT00000072423.1">
    <property type="protein sequence ID" value="ENSPANP00000050586.1"/>
    <property type="gene ID" value="ENSPANG00000001764.3"/>
</dbReference>